<dbReference type="HAMAP" id="MF_00101">
    <property type="entry name" value="AcpS"/>
    <property type="match status" value="1"/>
</dbReference>
<dbReference type="NCBIfam" id="TIGR00556">
    <property type="entry name" value="pantethn_trn"/>
    <property type="match status" value="1"/>
</dbReference>
<reference evidence="10" key="1">
    <citation type="journal article" date="2021" name="Microorganisms">
        <title>Phylogenomic Reconstruction and Metabolic Potential of the Genus Aminobacter.</title>
        <authorList>
            <person name="Artuso I."/>
            <person name="Turrini P."/>
            <person name="Pirolo M."/>
            <person name="Lugli G.A."/>
            <person name="Ventura M."/>
            <person name="Visca P."/>
        </authorList>
    </citation>
    <scope>NUCLEOTIDE SEQUENCE</scope>
    <source>
        <strain evidence="10">LMG 26462</strain>
    </source>
</reference>
<dbReference type="EC" id="2.7.8.7" evidence="8"/>
<keyword evidence="1 8" id="KW-0444">Lipid biosynthesis</keyword>
<reference evidence="10" key="2">
    <citation type="submission" date="2021-03" db="EMBL/GenBank/DDBJ databases">
        <authorList>
            <person name="Artuso I."/>
            <person name="Turrini P."/>
            <person name="Pirolo M."/>
            <person name="Lugli G.A."/>
            <person name="Ventura M."/>
            <person name="Visca P."/>
        </authorList>
    </citation>
    <scope>NUCLEOTIDE SEQUENCE</scope>
    <source>
        <strain evidence="10">LMG 26462</strain>
    </source>
</reference>
<evidence type="ECO:0000256" key="3">
    <source>
        <dbReference type="ARBA" id="ARBA00022723"/>
    </source>
</evidence>
<gene>
    <name evidence="8" type="primary">acpS</name>
    <name evidence="10" type="ORF">J1C56_29245</name>
</gene>
<dbReference type="GO" id="GO:0008897">
    <property type="term" value="F:holo-[acyl-carrier-protein] synthase activity"/>
    <property type="evidence" value="ECO:0007669"/>
    <property type="project" value="UniProtKB-UniRule"/>
</dbReference>
<keyword evidence="3 8" id="KW-0479">Metal-binding</keyword>
<comment type="catalytic activity">
    <reaction evidence="8">
        <text>apo-[ACP] + CoA = holo-[ACP] + adenosine 3',5'-bisphosphate + H(+)</text>
        <dbReference type="Rhea" id="RHEA:12068"/>
        <dbReference type="Rhea" id="RHEA-COMP:9685"/>
        <dbReference type="Rhea" id="RHEA-COMP:9690"/>
        <dbReference type="ChEBI" id="CHEBI:15378"/>
        <dbReference type="ChEBI" id="CHEBI:29999"/>
        <dbReference type="ChEBI" id="CHEBI:57287"/>
        <dbReference type="ChEBI" id="CHEBI:58343"/>
        <dbReference type="ChEBI" id="CHEBI:64479"/>
        <dbReference type="EC" id="2.7.8.7"/>
    </reaction>
</comment>
<keyword evidence="4 8" id="KW-0276">Fatty acid metabolism</keyword>
<evidence type="ECO:0000256" key="4">
    <source>
        <dbReference type="ARBA" id="ARBA00022832"/>
    </source>
</evidence>
<dbReference type="InterPro" id="IPR008278">
    <property type="entry name" value="4-PPantetheinyl_Trfase_dom"/>
</dbReference>
<keyword evidence="11" id="KW-1185">Reference proteome</keyword>
<dbReference type="AlphaFoldDB" id="A0A9X1AHB9"/>
<comment type="caution">
    <text evidence="10">The sequence shown here is derived from an EMBL/GenBank/DDBJ whole genome shotgun (WGS) entry which is preliminary data.</text>
</comment>
<dbReference type="RefSeq" id="WP_420797446.1">
    <property type="nucleotide sequence ID" value="NZ_JAFLWW010000013.1"/>
</dbReference>
<dbReference type="GO" id="GO:0000287">
    <property type="term" value="F:magnesium ion binding"/>
    <property type="evidence" value="ECO:0007669"/>
    <property type="project" value="UniProtKB-UniRule"/>
</dbReference>
<comment type="similarity">
    <text evidence="8">Belongs to the P-Pant transferase superfamily. AcpS family.</text>
</comment>
<evidence type="ECO:0000256" key="1">
    <source>
        <dbReference type="ARBA" id="ARBA00022516"/>
    </source>
</evidence>
<evidence type="ECO:0000256" key="2">
    <source>
        <dbReference type="ARBA" id="ARBA00022679"/>
    </source>
</evidence>
<organism evidence="10 11">
    <name type="scientific">Aminobacter anthyllidis</name>
    <dbReference type="NCBI Taxonomy" id="1035067"/>
    <lineage>
        <taxon>Bacteria</taxon>
        <taxon>Pseudomonadati</taxon>
        <taxon>Pseudomonadota</taxon>
        <taxon>Alphaproteobacteria</taxon>
        <taxon>Hyphomicrobiales</taxon>
        <taxon>Phyllobacteriaceae</taxon>
        <taxon>Aminobacter</taxon>
    </lineage>
</organism>
<comment type="subcellular location">
    <subcellularLocation>
        <location evidence="8">Cytoplasm</location>
    </subcellularLocation>
</comment>
<evidence type="ECO:0000256" key="5">
    <source>
        <dbReference type="ARBA" id="ARBA00022842"/>
    </source>
</evidence>
<dbReference type="InterPro" id="IPR004568">
    <property type="entry name" value="Ppantetheine-prot_Trfase_dom"/>
</dbReference>
<evidence type="ECO:0000313" key="10">
    <source>
        <dbReference type="EMBL" id="MBT1159641.1"/>
    </source>
</evidence>
<feature type="domain" description="4'-phosphopantetheinyl transferase" evidence="9">
    <location>
        <begin position="2"/>
        <end position="93"/>
    </location>
</feature>
<dbReference type="Pfam" id="PF01648">
    <property type="entry name" value="ACPS"/>
    <property type="match status" value="1"/>
</dbReference>
<dbReference type="GO" id="GO:0005737">
    <property type="term" value="C:cytoplasm"/>
    <property type="evidence" value="ECO:0007669"/>
    <property type="project" value="UniProtKB-SubCell"/>
</dbReference>
<dbReference type="SUPFAM" id="SSF56214">
    <property type="entry name" value="4'-phosphopantetheinyl transferase"/>
    <property type="match status" value="1"/>
</dbReference>
<keyword evidence="2 8" id="KW-0808">Transferase</keyword>
<accession>A0A9X1AHB9</accession>
<dbReference type="EMBL" id="JAFLWW010000013">
    <property type="protein sequence ID" value="MBT1159641.1"/>
    <property type="molecule type" value="Genomic_DNA"/>
</dbReference>
<dbReference type="Gene3D" id="3.90.470.20">
    <property type="entry name" value="4'-phosphopantetheinyl transferase domain"/>
    <property type="match status" value="1"/>
</dbReference>
<name>A0A9X1AHB9_9HYPH</name>
<evidence type="ECO:0000313" key="11">
    <source>
        <dbReference type="Proteomes" id="UP001138921"/>
    </source>
</evidence>
<dbReference type="InterPro" id="IPR037143">
    <property type="entry name" value="4-PPantetheinyl_Trfase_dom_sf"/>
</dbReference>
<dbReference type="Proteomes" id="UP001138921">
    <property type="component" value="Unassembled WGS sequence"/>
</dbReference>
<feature type="binding site" evidence="8">
    <location>
        <position position="54"/>
    </location>
    <ligand>
        <name>Mg(2+)</name>
        <dbReference type="ChEBI" id="CHEBI:18420"/>
    </ligand>
</feature>
<evidence type="ECO:0000259" key="9">
    <source>
        <dbReference type="Pfam" id="PF01648"/>
    </source>
</evidence>
<keyword evidence="5 8" id="KW-0460">Magnesium</keyword>
<sequence>MGIGLDLVDLDRFRLLYGDDLELMGRCFAQSELDAAGTGPDRLTRLAARFAAKEAAYKALGGASGIAHTDIIVSNSSSGAPTLLLKGTAREAADSKGVGMLLLSLTHSDASAAAVVVALSAGPK</sequence>
<comment type="function">
    <text evidence="8">Transfers the 4'-phosphopantetheine moiety from coenzyme A to a Ser of acyl-carrier-protein.</text>
</comment>
<keyword evidence="8" id="KW-0963">Cytoplasm</keyword>
<keyword evidence="7 8" id="KW-0275">Fatty acid biosynthesis</keyword>
<protein>
    <recommendedName>
        <fullName evidence="8">Holo-[acyl-carrier-protein] synthase</fullName>
        <shortName evidence="8">Holo-ACP synthase</shortName>
        <ecNumber evidence="8">2.7.8.7</ecNumber>
    </recommendedName>
    <alternativeName>
        <fullName evidence="8">4'-phosphopantetheinyl transferase AcpS</fullName>
    </alternativeName>
</protein>
<feature type="binding site" evidence="8">
    <location>
        <position position="6"/>
    </location>
    <ligand>
        <name>Mg(2+)</name>
        <dbReference type="ChEBI" id="CHEBI:18420"/>
    </ligand>
</feature>
<dbReference type="GO" id="GO:0006633">
    <property type="term" value="P:fatty acid biosynthetic process"/>
    <property type="evidence" value="ECO:0007669"/>
    <property type="project" value="UniProtKB-UniRule"/>
</dbReference>
<evidence type="ECO:0000256" key="6">
    <source>
        <dbReference type="ARBA" id="ARBA00023098"/>
    </source>
</evidence>
<evidence type="ECO:0000256" key="8">
    <source>
        <dbReference type="HAMAP-Rule" id="MF_00101"/>
    </source>
</evidence>
<dbReference type="InterPro" id="IPR002582">
    <property type="entry name" value="ACPS"/>
</dbReference>
<comment type="cofactor">
    <cofactor evidence="8">
        <name>Mg(2+)</name>
        <dbReference type="ChEBI" id="CHEBI:18420"/>
    </cofactor>
</comment>
<evidence type="ECO:0000256" key="7">
    <source>
        <dbReference type="ARBA" id="ARBA00023160"/>
    </source>
</evidence>
<keyword evidence="6 8" id="KW-0443">Lipid metabolism</keyword>
<proteinExistence type="inferred from homology"/>